<keyword evidence="2" id="KW-1185">Reference proteome</keyword>
<protein>
    <submittedName>
        <fullName evidence="1">Uncharacterized protein</fullName>
    </submittedName>
</protein>
<evidence type="ECO:0000313" key="1">
    <source>
        <dbReference type="EMBL" id="KAF4639127.1"/>
    </source>
</evidence>
<dbReference type="AlphaFoldDB" id="A0A7J6JWA5"/>
<comment type="caution">
    <text evidence="1">The sequence shown here is derived from an EMBL/GenBank/DDBJ whole genome shotgun (WGS) entry which is preliminary data.</text>
</comment>
<evidence type="ECO:0000313" key="2">
    <source>
        <dbReference type="Proteomes" id="UP000557509"/>
    </source>
</evidence>
<proteinExistence type="predicted"/>
<gene>
    <name evidence="1" type="ORF">TGRH88_048980</name>
</gene>
<sequence>MDKGTSNSTSFPPQVALVSLLVLGQTTPPKSSNPVRFSEKSEHHVDFVGVSRPPPLLTQASTVNLSSFSFLLV</sequence>
<dbReference type="EMBL" id="JAAUHK010000196">
    <property type="protein sequence ID" value="KAF4639127.1"/>
    <property type="molecule type" value="Genomic_DNA"/>
</dbReference>
<accession>A0A7J6JWA5</accession>
<name>A0A7J6JWA5_TOXGO</name>
<organism evidence="1 2">
    <name type="scientific">Toxoplasma gondii</name>
    <dbReference type="NCBI Taxonomy" id="5811"/>
    <lineage>
        <taxon>Eukaryota</taxon>
        <taxon>Sar</taxon>
        <taxon>Alveolata</taxon>
        <taxon>Apicomplexa</taxon>
        <taxon>Conoidasida</taxon>
        <taxon>Coccidia</taxon>
        <taxon>Eucoccidiorida</taxon>
        <taxon>Eimeriorina</taxon>
        <taxon>Sarcocystidae</taxon>
        <taxon>Toxoplasma</taxon>
    </lineage>
</organism>
<reference evidence="1 2" key="1">
    <citation type="submission" date="2020-03" db="EMBL/GenBank/DDBJ databases">
        <title>Genome sequence of Toxoplasma gondii RH-88 strain.</title>
        <authorList>
            <person name="Lorenzi H.A."/>
            <person name="Venepally P."/>
            <person name="Rozenberg A."/>
            <person name="Sibley D."/>
        </authorList>
    </citation>
    <scope>NUCLEOTIDE SEQUENCE [LARGE SCALE GENOMIC DNA]</scope>
    <source>
        <strain evidence="1 2">RH-88</strain>
    </source>
</reference>
<dbReference type="Proteomes" id="UP000557509">
    <property type="component" value="Unassembled WGS sequence"/>
</dbReference>